<sequence length="320" mass="33778">MKTNSILSNLAAPALFILLFAACESDNHLTDDSPIAARITSTIAQTADTRASETTWNDNDRIGVSAASTEGATAYTNIQYTATDTRGSFTVVNAAGEDNDIYFQDKKSVDFTAYYPYTGSNGTRPGTDGIISKTLTAADQALADLPRIDYLWSRADGITSANPQVNFNFTHRMSRLKLNFVEGMGMAFPASGLTYTLSGLKLAGTFNTLNGTAEADALATAAKLENIPASTTAQNTLSTLILWPQEAATASLSVTVSGSNYSATLNLLDLPGVTPATQGLASGYSYTYNVKVHKTGIEITAAQITAWTQGTGGDVDAKEE</sequence>
<proteinExistence type="predicted"/>
<dbReference type="InterPro" id="IPR042278">
    <property type="entry name" value="Mfa-like_1_N"/>
</dbReference>
<organism evidence="2 3">
    <name type="scientific">Bacteroides stercorirosoris</name>
    <dbReference type="NCBI Taxonomy" id="871324"/>
    <lineage>
        <taxon>Bacteria</taxon>
        <taxon>Pseudomonadati</taxon>
        <taxon>Bacteroidota</taxon>
        <taxon>Bacteroidia</taxon>
        <taxon>Bacteroidales</taxon>
        <taxon>Bacteroidaceae</taxon>
        <taxon>Bacteroides</taxon>
    </lineage>
</organism>
<reference evidence="3" key="1">
    <citation type="submission" date="2016-11" db="EMBL/GenBank/DDBJ databases">
        <authorList>
            <person name="Varghese N."/>
            <person name="Submissions S."/>
        </authorList>
    </citation>
    <scope>NUCLEOTIDE SEQUENCE [LARGE SCALE GENOMIC DNA]</scope>
    <source>
        <strain evidence="3">DSM 26884</strain>
    </source>
</reference>
<dbReference type="GeneID" id="92711645"/>
<accession>A0A1M6DSL4</accession>
<evidence type="ECO:0000313" key="3">
    <source>
        <dbReference type="Proteomes" id="UP000184192"/>
    </source>
</evidence>
<keyword evidence="3" id="KW-1185">Reference proteome</keyword>
<dbReference type="RefSeq" id="WP_073313139.1">
    <property type="nucleotide sequence ID" value="NZ_FQZN01000007.1"/>
</dbReference>
<feature type="signal peptide" evidence="1">
    <location>
        <begin position="1"/>
        <end position="21"/>
    </location>
</feature>
<dbReference type="Pfam" id="PF13149">
    <property type="entry name" value="Mfa_like_1"/>
    <property type="match status" value="1"/>
</dbReference>
<dbReference type="CDD" id="cd13121">
    <property type="entry name" value="BF2867_like_C"/>
    <property type="match status" value="1"/>
</dbReference>
<name>A0A1M6DSL4_9BACE</name>
<feature type="chain" id="PRO_5013019840" evidence="1">
    <location>
        <begin position="22"/>
        <end position="320"/>
    </location>
</feature>
<protein>
    <submittedName>
        <fullName evidence="2">Fimbrillin-like</fullName>
    </submittedName>
</protein>
<dbReference type="Gene3D" id="2.60.40.2620">
    <property type="entry name" value="Fimbrillin-like"/>
    <property type="match status" value="1"/>
</dbReference>
<dbReference type="Proteomes" id="UP000184192">
    <property type="component" value="Unassembled WGS sequence"/>
</dbReference>
<gene>
    <name evidence="2" type="ORF">SAMN05444350_10794</name>
</gene>
<evidence type="ECO:0000256" key="1">
    <source>
        <dbReference type="SAM" id="SignalP"/>
    </source>
</evidence>
<dbReference type="Gene3D" id="2.60.40.2630">
    <property type="match status" value="1"/>
</dbReference>
<dbReference type="EMBL" id="FQZN01000007">
    <property type="protein sequence ID" value="SHI76163.1"/>
    <property type="molecule type" value="Genomic_DNA"/>
</dbReference>
<dbReference type="CDD" id="cd13120">
    <property type="entry name" value="BF2867_like_N"/>
    <property type="match status" value="1"/>
</dbReference>
<dbReference type="PROSITE" id="PS51257">
    <property type="entry name" value="PROKAR_LIPOPROTEIN"/>
    <property type="match status" value="1"/>
</dbReference>
<dbReference type="InterPro" id="IPR025049">
    <property type="entry name" value="Mfa-like_1"/>
</dbReference>
<evidence type="ECO:0000313" key="2">
    <source>
        <dbReference type="EMBL" id="SHI76163.1"/>
    </source>
</evidence>
<keyword evidence="1" id="KW-0732">Signal</keyword>
<dbReference type="AlphaFoldDB" id="A0A1M6DSL4"/>